<evidence type="ECO:0000256" key="1">
    <source>
        <dbReference type="ARBA" id="ARBA00004606"/>
    </source>
</evidence>
<evidence type="ECO:0000256" key="6">
    <source>
        <dbReference type="ARBA" id="ARBA00023157"/>
    </source>
</evidence>
<evidence type="ECO:0000256" key="2">
    <source>
        <dbReference type="ARBA" id="ARBA00022553"/>
    </source>
</evidence>
<keyword evidence="7" id="KW-0325">Glycoprotein</keyword>
<dbReference type="STRING" id="28743.ENSCVAP00000026314"/>
<sequence length="277" mass="32457">MAQRKNSKSHSKKEGKTAPPEQKNGKRSDGGAAGGGAKFSVFTWVVVLALLGVWSSMAVVYFDIVDYDNVIARAQEFRWNFSEVLQGKLAAYDTDNDGDFDVEDAKVLLGETSEGSEKNTTKAQTSSHPHRGVKLRAALRNELRLIHEKMEAKRIARIALAEIRALLAEEDEKREVAWAQKMKDLEVARLKMEAELVEKERLEKEKAVEQEKLEKERLEREQKERQERERAEKERLEREKEEKEEKERLERQEKERLERERQEKERLERERQEKERL</sequence>
<evidence type="ECO:0000256" key="3">
    <source>
        <dbReference type="ARBA" id="ARBA00022692"/>
    </source>
</evidence>
<evidence type="ECO:0000256" key="8">
    <source>
        <dbReference type="ARBA" id="ARBA00037847"/>
    </source>
</evidence>
<evidence type="ECO:0000313" key="13">
    <source>
        <dbReference type="Proteomes" id="UP000265020"/>
    </source>
</evidence>
<name>A0A3Q2E4M7_CYPVA</name>
<feature type="compositionally biased region" description="Basic residues" evidence="9">
    <location>
        <begin position="1"/>
        <end position="13"/>
    </location>
</feature>
<feature type="domain" description="Aspartyl beta-hydroxylase/Triadin" evidence="11">
    <location>
        <begin position="33"/>
        <end position="110"/>
    </location>
</feature>
<evidence type="ECO:0000256" key="10">
    <source>
        <dbReference type="SAM" id="Phobius"/>
    </source>
</evidence>
<feature type="region of interest" description="Disordered" evidence="9">
    <location>
        <begin position="207"/>
        <end position="277"/>
    </location>
</feature>
<evidence type="ECO:0000256" key="9">
    <source>
        <dbReference type="SAM" id="MobiDB-lite"/>
    </source>
</evidence>
<reference evidence="12" key="2">
    <citation type="submission" date="2025-09" db="UniProtKB">
        <authorList>
            <consortium name="Ensembl"/>
        </authorList>
    </citation>
    <scope>IDENTIFICATION</scope>
</reference>
<reference evidence="12" key="1">
    <citation type="submission" date="2025-08" db="UniProtKB">
        <authorList>
            <consortium name="Ensembl"/>
        </authorList>
    </citation>
    <scope>IDENTIFICATION</scope>
</reference>
<keyword evidence="6" id="KW-1015">Disulfide bond</keyword>
<evidence type="ECO:0000259" key="11">
    <source>
        <dbReference type="Pfam" id="PF05279"/>
    </source>
</evidence>
<dbReference type="InterPro" id="IPR007943">
    <property type="entry name" value="Asp-B-hydro/Triadin_dom"/>
</dbReference>
<keyword evidence="4 10" id="KW-1133">Transmembrane helix</keyword>
<proteinExistence type="predicted"/>
<evidence type="ECO:0000313" key="12">
    <source>
        <dbReference type="Ensembl" id="ENSCVAP00000026314.1"/>
    </source>
</evidence>
<comment type="subcellular location">
    <subcellularLocation>
        <location evidence="8">Endomembrane system</location>
        <topology evidence="8">Single-pass membrane protein</topology>
    </subcellularLocation>
    <subcellularLocation>
        <location evidence="1">Membrane</location>
        <topology evidence="1">Single-pass type II membrane protein</topology>
    </subcellularLocation>
</comment>
<dbReference type="PANTHER" id="PTHR12366">
    <property type="entry name" value="ASPARTYL/ASPARAGINYL BETA-HYDROXYLASE"/>
    <property type="match status" value="1"/>
</dbReference>
<evidence type="ECO:0000256" key="7">
    <source>
        <dbReference type="ARBA" id="ARBA00023180"/>
    </source>
</evidence>
<dbReference type="AlphaFoldDB" id="A0A3Q2E4M7"/>
<dbReference type="InterPro" id="IPR039038">
    <property type="entry name" value="ASPH"/>
</dbReference>
<dbReference type="Ensembl" id="ENSCVAT00000016274.1">
    <property type="protein sequence ID" value="ENSCVAP00000026314.1"/>
    <property type="gene ID" value="ENSCVAG00000011784.1"/>
</dbReference>
<dbReference type="GO" id="GO:0062101">
    <property type="term" value="F:peptidyl-aspartic acid 3-dioxygenase activity"/>
    <property type="evidence" value="ECO:0007669"/>
    <property type="project" value="InterPro"/>
</dbReference>
<accession>A0A3Q2E4M7</accession>
<dbReference type="GO" id="GO:0005783">
    <property type="term" value="C:endoplasmic reticulum"/>
    <property type="evidence" value="ECO:0007669"/>
    <property type="project" value="TreeGrafter"/>
</dbReference>
<feature type="region of interest" description="Disordered" evidence="9">
    <location>
        <begin position="1"/>
        <end position="33"/>
    </location>
</feature>
<dbReference type="GO" id="GO:0016020">
    <property type="term" value="C:membrane"/>
    <property type="evidence" value="ECO:0007669"/>
    <property type="project" value="UniProtKB-SubCell"/>
</dbReference>
<protein>
    <submittedName>
        <fullName evidence="12">Stress response protein NST1-like</fullName>
    </submittedName>
</protein>
<dbReference type="PANTHER" id="PTHR12366:SF33">
    <property type="entry name" value="ASPARTYL_ASPARAGINYL BETA-HYDROXYLASE"/>
    <property type="match status" value="1"/>
</dbReference>
<dbReference type="GeneTree" id="ENSGT00940000156304"/>
<dbReference type="Proteomes" id="UP000265020">
    <property type="component" value="Unassembled WGS sequence"/>
</dbReference>
<evidence type="ECO:0000256" key="4">
    <source>
        <dbReference type="ARBA" id="ARBA00022989"/>
    </source>
</evidence>
<keyword evidence="13" id="KW-1185">Reference proteome</keyword>
<keyword evidence="3 10" id="KW-0812">Transmembrane</keyword>
<evidence type="ECO:0000256" key="5">
    <source>
        <dbReference type="ARBA" id="ARBA00023136"/>
    </source>
</evidence>
<organism evidence="12 13">
    <name type="scientific">Cyprinodon variegatus</name>
    <name type="common">Sheepshead minnow</name>
    <dbReference type="NCBI Taxonomy" id="28743"/>
    <lineage>
        <taxon>Eukaryota</taxon>
        <taxon>Metazoa</taxon>
        <taxon>Chordata</taxon>
        <taxon>Craniata</taxon>
        <taxon>Vertebrata</taxon>
        <taxon>Euteleostomi</taxon>
        <taxon>Actinopterygii</taxon>
        <taxon>Neopterygii</taxon>
        <taxon>Teleostei</taxon>
        <taxon>Neoteleostei</taxon>
        <taxon>Acanthomorphata</taxon>
        <taxon>Ovalentaria</taxon>
        <taxon>Atherinomorphae</taxon>
        <taxon>Cyprinodontiformes</taxon>
        <taxon>Cyprinodontidae</taxon>
        <taxon>Cyprinodon</taxon>
    </lineage>
</organism>
<feature type="transmembrane region" description="Helical" evidence="10">
    <location>
        <begin position="41"/>
        <end position="62"/>
    </location>
</feature>
<dbReference type="Pfam" id="PF05279">
    <property type="entry name" value="Asp-B-Hydro_N"/>
    <property type="match status" value="1"/>
</dbReference>
<keyword evidence="2" id="KW-0597">Phosphoprotein</keyword>
<keyword evidence="5 10" id="KW-0472">Membrane</keyword>